<dbReference type="Pfam" id="PF02687">
    <property type="entry name" value="FtsX"/>
    <property type="match status" value="1"/>
</dbReference>
<dbReference type="PANTHER" id="PTHR30572">
    <property type="entry name" value="MEMBRANE COMPONENT OF TRANSPORTER-RELATED"/>
    <property type="match status" value="1"/>
</dbReference>
<feature type="compositionally biased region" description="Low complexity" evidence="7">
    <location>
        <begin position="599"/>
        <end position="615"/>
    </location>
</feature>
<feature type="transmembrane region" description="Helical" evidence="8">
    <location>
        <begin position="202"/>
        <end position="224"/>
    </location>
</feature>
<comment type="subcellular location">
    <subcellularLocation>
        <location evidence="1">Cell membrane</location>
        <topology evidence="1">Multi-pass membrane protein</topology>
    </subcellularLocation>
</comment>
<dbReference type="InterPro" id="IPR003838">
    <property type="entry name" value="ABC3_permease_C"/>
</dbReference>
<evidence type="ECO:0000256" key="6">
    <source>
        <dbReference type="ARBA" id="ARBA00038076"/>
    </source>
</evidence>
<evidence type="ECO:0000256" key="8">
    <source>
        <dbReference type="SAM" id="Phobius"/>
    </source>
</evidence>
<feature type="transmembrane region" description="Helical" evidence="8">
    <location>
        <begin position="278"/>
        <end position="303"/>
    </location>
</feature>
<keyword evidence="5 8" id="KW-0472">Membrane</keyword>
<feature type="transmembrane region" description="Helical" evidence="8">
    <location>
        <begin position="474"/>
        <end position="495"/>
    </location>
</feature>
<dbReference type="GO" id="GO:0022857">
    <property type="term" value="F:transmembrane transporter activity"/>
    <property type="evidence" value="ECO:0007669"/>
    <property type="project" value="TreeGrafter"/>
</dbReference>
<dbReference type="EMBL" id="CP002299">
    <property type="protein sequence ID" value="ADP84773.1"/>
    <property type="molecule type" value="Genomic_DNA"/>
</dbReference>
<dbReference type="KEGG" id="fri:FraEuI1c_6804"/>
<evidence type="ECO:0000256" key="3">
    <source>
        <dbReference type="ARBA" id="ARBA00022692"/>
    </source>
</evidence>
<comment type="similarity">
    <text evidence="6">Belongs to the ABC-4 integral membrane protein family.</text>
</comment>
<evidence type="ECO:0000313" key="10">
    <source>
        <dbReference type="EMBL" id="ADP84773.1"/>
    </source>
</evidence>
<dbReference type="InterPro" id="IPR050250">
    <property type="entry name" value="Macrolide_Exporter_MacB"/>
</dbReference>
<gene>
    <name evidence="10" type="ordered locus">FraEuI1c_6804</name>
</gene>
<dbReference type="STRING" id="298654.FraEuI1c_6804"/>
<evidence type="ECO:0000256" key="2">
    <source>
        <dbReference type="ARBA" id="ARBA00022475"/>
    </source>
</evidence>
<dbReference type="OrthoDB" id="3561385at2"/>
<keyword evidence="3 8" id="KW-0812">Transmembrane</keyword>
<dbReference type="AlphaFoldDB" id="E3JDK7"/>
<dbReference type="RefSeq" id="WP_013427884.1">
    <property type="nucleotide sequence ID" value="NC_014666.1"/>
</dbReference>
<feature type="transmembrane region" description="Helical" evidence="8">
    <location>
        <begin position="767"/>
        <end position="786"/>
    </location>
</feature>
<dbReference type="InParanoid" id="E3JDK7"/>
<dbReference type="PANTHER" id="PTHR30572:SF4">
    <property type="entry name" value="ABC TRANSPORTER PERMEASE YTRF"/>
    <property type="match status" value="1"/>
</dbReference>
<dbReference type="HOGENOM" id="CLU_356750_0_0_11"/>
<evidence type="ECO:0000256" key="7">
    <source>
        <dbReference type="SAM" id="MobiDB-lite"/>
    </source>
</evidence>
<keyword evidence="2" id="KW-1003">Cell membrane</keyword>
<dbReference type="Proteomes" id="UP000002484">
    <property type="component" value="Chromosome"/>
</dbReference>
<evidence type="ECO:0000259" key="9">
    <source>
        <dbReference type="Pfam" id="PF02687"/>
    </source>
</evidence>
<keyword evidence="11" id="KW-1185">Reference proteome</keyword>
<evidence type="ECO:0000256" key="5">
    <source>
        <dbReference type="ARBA" id="ARBA00023136"/>
    </source>
</evidence>
<feature type="transmembrane region" description="Helical" evidence="8">
    <location>
        <begin position="853"/>
        <end position="877"/>
    </location>
</feature>
<evidence type="ECO:0000313" key="11">
    <source>
        <dbReference type="Proteomes" id="UP000002484"/>
    </source>
</evidence>
<evidence type="ECO:0000256" key="1">
    <source>
        <dbReference type="ARBA" id="ARBA00004651"/>
    </source>
</evidence>
<evidence type="ECO:0000256" key="4">
    <source>
        <dbReference type="ARBA" id="ARBA00022989"/>
    </source>
</evidence>
<feature type="region of interest" description="Disordered" evidence="7">
    <location>
        <begin position="551"/>
        <end position="615"/>
    </location>
</feature>
<feature type="transmembrane region" description="Helical" evidence="8">
    <location>
        <begin position="21"/>
        <end position="45"/>
    </location>
</feature>
<sequence>MARPLLGAVGMVARGQLRRRWVVLVATGLLIGLAGAAVGSGAALIRRTATSYDRLERATLVPDLQITMTSNPDLAFRAAAVVPGVSGVWVTRALVARVENRPDVRYIGALEGHPVGSDPGAYTPVLVAGRFYDPAALEAVLDERAASRYGVHVGDLMPLRMLTQSDYQHFDTGFDAPGGPAVSIRITGLVRMAGLALNQTPLLLAPAAAAALPSVGMLVAIRLVPAPHAVSRADAAVARAAAVAGRDRRDPDAAEFPVLDVTHPATDSDPRVAATRRVLVTGLVVFVVAVAITGLATGAAAFARHHDLRWAEQRIEAVLGMPPAARVAARVLAALPAALLAGLVATAGPLVTGGLGPIGPLAAYEPHPGYAPDVAASVVTGLVTGAMVVLLAGWSAARAGRVGVATRGAAPRGGRERRAGSSGGSAVADGWVLGDARRAAWGGPGPAWPGPAWLWVGVRFAVGSRVSPLVRRPALFTAAAAVATLVAAATVGQGVTRLVHEPDRYGWSFDLYVNDVRPEIVTALRADPWISAVSEAAVSTVQVGAGCSVSTVGSAQESSPEAVVPTGPVPQTAPPDLTGGGTPMAPTAAPAVPRRRASADPSLQAASSAAAGSRPAGPAGCDQFPAYAFTAASGHVGWTMLAGRLVAGPGEVVVGTRAASTLRVGVGDTVDLAAGPSGAGQPLRLKVVGVGLGPAISGERLGANLLLDPNALTSVQQTAPLHEAFVRAADGVPVSRLVADLGAHYEVGGREPPEEVTNLGGIGGLPGLLQVVLGLLAAGAVAHTVLRDWRRRAADVAVLRVLGATPPSIGAIAVTAAAVAALVAVLIGVPVGLGVGRLIWWEIANAVGVGTDVAFPTGLLLALPVTAVALAVLVAGVPTVRRRWRLPNPRNRVG</sequence>
<dbReference type="GO" id="GO:0005886">
    <property type="term" value="C:plasma membrane"/>
    <property type="evidence" value="ECO:0007669"/>
    <property type="project" value="UniProtKB-SubCell"/>
</dbReference>
<proteinExistence type="inferred from homology"/>
<organism evidence="10 11">
    <name type="scientific">Pseudofrankia inefficax (strain DSM 45817 / CECT 9037 / DDB 130130 / EuI1c)</name>
    <name type="common">Frankia inefficax</name>
    <dbReference type="NCBI Taxonomy" id="298654"/>
    <lineage>
        <taxon>Bacteria</taxon>
        <taxon>Bacillati</taxon>
        <taxon>Actinomycetota</taxon>
        <taxon>Actinomycetes</taxon>
        <taxon>Frankiales</taxon>
        <taxon>Frankiaceae</taxon>
        <taxon>Pseudofrankia</taxon>
    </lineage>
</organism>
<feature type="transmembrane region" description="Helical" evidence="8">
    <location>
        <begin position="375"/>
        <end position="397"/>
    </location>
</feature>
<feature type="transmembrane region" description="Helical" evidence="8">
    <location>
        <begin position="74"/>
        <end position="95"/>
    </location>
</feature>
<feature type="transmembrane region" description="Helical" evidence="8">
    <location>
        <begin position="331"/>
        <end position="355"/>
    </location>
</feature>
<keyword evidence="4 8" id="KW-1133">Transmembrane helix</keyword>
<accession>E3JDK7</accession>
<protein>
    <recommendedName>
        <fullName evidence="9">ABC3 transporter permease C-terminal domain-containing protein</fullName>
    </recommendedName>
</protein>
<name>E3JDK7_PSEI1</name>
<feature type="domain" description="ABC3 transporter permease C-terminal" evidence="9">
    <location>
        <begin position="771"/>
        <end position="885"/>
    </location>
</feature>
<feature type="compositionally biased region" description="Low complexity" evidence="7">
    <location>
        <begin position="583"/>
        <end position="592"/>
    </location>
</feature>
<dbReference type="eggNOG" id="COG0577">
    <property type="taxonomic scope" value="Bacteria"/>
</dbReference>
<feature type="transmembrane region" description="Helical" evidence="8">
    <location>
        <begin position="807"/>
        <end position="833"/>
    </location>
</feature>
<reference evidence="10 11" key="1">
    <citation type="submission" date="2010-10" db="EMBL/GenBank/DDBJ databases">
        <title>Complete sequence of Frankia sp. EuI1c.</title>
        <authorList>
            <consortium name="US DOE Joint Genome Institute"/>
            <person name="Lucas S."/>
            <person name="Copeland A."/>
            <person name="Lapidus A."/>
            <person name="Cheng J.-F."/>
            <person name="Bruce D."/>
            <person name="Goodwin L."/>
            <person name="Pitluck S."/>
            <person name="Chertkov O."/>
            <person name="Detter J.C."/>
            <person name="Han C."/>
            <person name="Tapia R."/>
            <person name="Land M."/>
            <person name="Hauser L."/>
            <person name="Jeffries C."/>
            <person name="Kyrpides N."/>
            <person name="Ivanova N."/>
            <person name="Mikhailova N."/>
            <person name="Beauchemin N."/>
            <person name="Sen A."/>
            <person name="Sur S.A."/>
            <person name="Gtari M."/>
            <person name="Wall L."/>
            <person name="Tisa L."/>
            <person name="Woyke T."/>
        </authorList>
    </citation>
    <scope>NUCLEOTIDE SEQUENCE [LARGE SCALE GENOMIC DNA]</scope>
    <source>
        <strain evidence="11">DSM 45817 / CECT 9037 / EuI1c</strain>
    </source>
</reference>